<dbReference type="GO" id="GO:0008284">
    <property type="term" value="P:positive regulation of cell population proliferation"/>
    <property type="evidence" value="ECO:0007669"/>
    <property type="project" value="TreeGrafter"/>
</dbReference>
<gene>
    <name evidence="2" type="ORF">R3I93_016418</name>
</gene>
<accession>A0AAN9GYD2</accession>
<dbReference type="GO" id="GO:0043410">
    <property type="term" value="P:positive regulation of MAPK cascade"/>
    <property type="evidence" value="ECO:0007669"/>
    <property type="project" value="TreeGrafter"/>
</dbReference>
<dbReference type="EMBL" id="JAYKXH010000017">
    <property type="protein sequence ID" value="KAK7139274.1"/>
    <property type="molecule type" value="Genomic_DNA"/>
</dbReference>
<dbReference type="PANTHER" id="PTHR16922">
    <property type="entry name" value="INTERLEUKIN 11"/>
    <property type="match status" value="1"/>
</dbReference>
<keyword evidence="1" id="KW-0732">Signal</keyword>
<dbReference type="Pfam" id="PF07400">
    <property type="entry name" value="IL11"/>
    <property type="match status" value="1"/>
</dbReference>
<proteinExistence type="predicted"/>
<dbReference type="AlphaFoldDB" id="A0AAN9GYD2"/>
<dbReference type="GO" id="GO:0005737">
    <property type="term" value="C:cytoplasm"/>
    <property type="evidence" value="ECO:0007669"/>
    <property type="project" value="TreeGrafter"/>
</dbReference>
<dbReference type="SUPFAM" id="SSF47266">
    <property type="entry name" value="4-helical cytokines"/>
    <property type="match status" value="1"/>
</dbReference>
<organism evidence="2 3">
    <name type="scientific">Phoxinus phoxinus</name>
    <name type="common">Eurasian minnow</name>
    <dbReference type="NCBI Taxonomy" id="58324"/>
    <lineage>
        <taxon>Eukaryota</taxon>
        <taxon>Metazoa</taxon>
        <taxon>Chordata</taxon>
        <taxon>Craniata</taxon>
        <taxon>Vertebrata</taxon>
        <taxon>Euteleostomi</taxon>
        <taxon>Actinopterygii</taxon>
        <taxon>Neopterygii</taxon>
        <taxon>Teleostei</taxon>
        <taxon>Ostariophysi</taxon>
        <taxon>Cypriniformes</taxon>
        <taxon>Leuciscidae</taxon>
        <taxon>Phoxininae</taxon>
        <taxon>Phoxinus</taxon>
    </lineage>
</organism>
<dbReference type="InterPro" id="IPR009079">
    <property type="entry name" value="4_helix_cytokine-like_core"/>
</dbReference>
<comment type="caution">
    <text evidence="2">The sequence shown here is derived from an EMBL/GenBank/DDBJ whole genome shotgun (WGS) entry which is preliminary data.</text>
</comment>
<dbReference type="GO" id="GO:0008083">
    <property type="term" value="F:growth factor activity"/>
    <property type="evidence" value="ECO:0007669"/>
    <property type="project" value="TreeGrafter"/>
</dbReference>
<sequence length="187" mass="21855">MPTVSTDFTFPLIVLMAFVELFDFVTARHPIPKGKNDLRILHQDMRHLFNIVSQEKQENNLSDFEQSLTSLPSLDFRTEDLKSLKVSSTLAQLYSGLKSFKSHLYWIQQRQDELGDDSKTKNIHLIQLINRVLAQIETPPSEFVHPSLPPLETSWNLYQANVEIREKLYYFCIWYIRALSVLKSKQL</sequence>
<reference evidence="2 3" key="1">
    <citation type="submission" date="2024-02" db="EMBL/GenBank/DDBJ databases">
        <title>Chromosome-level genome assembly of the Eurasian Minnow (Phoxinus phoxinus).</title>
        <authorList>
            <person name="Oriowo T.O."/>
            <person name="Martin S."/>
            <person name="Stange M."/>
            <person name="Chrysostomakis Y."/>
            <person name="Brown T."/>
            <person name="Winkler S."/>
            <person name="Kukowka S."/>
            <person name="Myers E.W."/>
            <person name="Bohne A."/>
        </authorList>
    </citation>
    <scope>NUCLEOTIDE SEQUENCE [LARGE SCALE GENOMIC DNA]</scope>
    <source>
        <strain evidence="2">ZFMK-TIS-60720</strain>
        <tissue evidence="2">Whole Organism</tissue>
    </source>
</reference>
<dbReference type="Gene3D" id="1.20.1250.10">
    <property type="match status" value="1"/>
</dbReference>
<dbReference type="InterPro" id="IPR020438">
    <property type="entry name" value="IL-11"/>
</dbReference>
<protein>
    <recommendedName>
        <fullName evidence="4">Interleukin-11</fullName>
    </recommendedName>
</protein>
<evidence type="ECO:0000256" key="1">
    <source>
        <dbReference type="SAM" id="SignalP"/>
    </source>
</evidence>
<feature type="chain" id="PRO_5043027100" description="Interleukin-11" evidence="1">
    <location>
        <begin position="28"/>
        <end position="187"/>
    </location>
</feature>
<dbReference type="Proteomes" id="UP001364617">
    <property type="component" value="Unassembled WGS sequence"/>
</dbReference>
<feature type="signal peptide" evidence="1">
    <location>
        <begin position="1"/>
        <end position="27"/>
    </location>
</feature>
<evidence type="ECO:0000313" key="3">
    <source>
        <dbReference type="Proteomes" id="UP001364617"/>
    </source>
</evidence>
<dbReference type="GO" id="GO:0005125">
    <property type="term" value="F:cytokine activity"/>
    <property type="evidence" value="ECO:0007669"/>
    <property type="project" value="TreeGrafter"/>
</dbReference>
<evidence type="ECO:0000313" key="2">
    <source>
        <dbReference type="EMBL" id="KAK7139274.1"/>
    </source>
</evidence>
<evidence type="ECO:0008006" key="4">
    <source>
        <dbReference type="Google" id="ProtNLM"/>
    </source>
</evidence>
<keyword evidence="3" id="KW-1185">Reference proteome</keyword>
<name>A0AAN9GYD2_9TELE</name>
<dbReference type="PANTHER" id="PTHR16922:SF0">
    <property type="entry name" value="INTERLEUKIN-11"/>
    <property type="match status" value="1"/>
</dbReference>